<feature type="compositionally biased region" description="Polar residues" evidence="1">
    <location>
        <begin position="115"/>
        <end position="132"/>
    </location>
</feature>
<keyword evidence="3" id="KW-1185">Reference proteome</keyword>
<accession>A0A1L9S3Z6</accession>
<feature type="region of interest" description="Disordered" evidence="1">
    <location>
        <begin position="1"/>
        <end position="20"/>
    </location>
</feature>
<dbReference type="VEuPathDB" id="FungiDB:ASPWEDRAFT_35481"/>
<feature type="region of interest" description="Disordered" evidence="1">
    <location>
        <begin position="112"/>
        <end position="133"/>
    </location>
</feature>
<proteinExistence type="predicted"/>
<dbReference type="Proteomes" id="UP000184383">
    <property type="component" value="Unassembled WGS sequence"/>
</dbReference>
<evidence type="ECO:0000313" key="2">
    <source>
        <dbReference type="EMBL" id="OJJ41864.1"/>
    </source>
</evidence>
<evidence type="ECO:0000256" key="1">
    <source>
        <dbReference type="SAM" id="MobiDB-lite"/>
    </source>
</evidence>
<dbReference type="GeneID" id="63750087"/>
<evidence type="ECO:0000313" key="3">
    <source>
        <dbReference type="Proteomes" id="UP000184383"/>
    </source>
</evidence>
<dbReference type="AlphaFoldDB" id="A0A1L9S3Z6"/>
<dbReference type="EMBL" id="KV878209">
    <property type="protein sequence ID" value="OJJ41864.1"/>
    <property type="molecule type" value="Genomic_DNA"/>
</dbReference>
<dbReference type="RefSeq" id="XP_040695540.1">
    <property type="nucleotide sequence ID" value="XM_040834239.1"/>
</dbReference>
<protein>
    <submittedName>
        <fullName evidence="2">Uncharacterized protein</fullName>
    </submittedName>
</protein>
<gene>
    <name evidence="2" type="ORF">ASPWEDRAFT_35481</name>
</gene>
<organism evidence="2 3">
    <name type="scientific">Aspergillus wentii DTO 134E9</name>
    <dbReference type="NCBI Taxonomy" id="1073089"/>
    <lineage>
        <taxon>Eukaryota</taxon>
        <taxon>Fungi</taxon>
        <taxon>Dikarya</taxon>
        <taxon>Ascomycota</taxon>
        <taxon>Pezizomycotina</taxon>
        <taxon>Eurotiomycetes</taxon>
        <taxon>Eurotiomycetidae</taxon>
        <taxon>Eurotiales</taxon>
        <taxon>Aspergillaceae</taxon>
        <taxon>Aspergillus</taxon>
        <taxon>Aspergillus subgen. Cremei</taxon>
    </lineage>
</organism>
<reference evidence="3" key="1">
    <citation type="journal article" date="2017" name="Genome Biol.">
        <title>Comparative genomics reveals high biological diversity and specific adaptations in the industrially and medically important fungal genus Aspergillus.</title>
        <authorList>
            <person name="de Vries R.P."/>
            <person name="Riley R."/>
            <person name="Wiebenga A."/>
            <person name="Aguilar-Osorio G."/>
            <person name="Amillis S."/>
            <person name="Uchima C.A."/>
            <person name="Anderluh G."/>
            <person name="Asadollahi M."/>
            <person name="Askin M."/>
            <person name="Barry K."/>
            <person name="Battaglia E."/>
            <person name="Bayram O."/>
            <person name="Benocci T."/>
            <person name="Braus-Stromeyer S.A."/>
            <person name="Caldana C."/>
            <person name="Canovas D."/>
            <person name="Cerqueira G.C."/>
            <person name="Chen F."/>
            <person name="Chen W."/>
            <person name="Choi C."/>
            <person name="Clum A."/>
            <person name="Dos Santos R.A."/>
            <person name="Damasio A.R."/>
            <person name="Diallinas G."/>
            <person name="Emri T."/>
            <person name="Fekete E."/>
            <person name="Flipphi M."/>
            <person name="Freyberg S."/>
            <person name="Gallo A."/>
            <person name="Gournas C."/>
            <person name="Habgood R."/>
            <person name="Hainaut M."/>
            <person name="Harispe M.L."/>
            <person name="Henrissat B."/>
            <person name="Hilden K.S."/>
            <person name="Hope R."/>
            <person name="Hossain A."/>
            <person name="Karabika E."/>
            <person name="Karaffa L."/>
            <person name="Karanyi Z."/>
            <person name="Krasevec N."/>
            <person name="Kuo A."/>
            <person name="Kusch H."/>
            <person name="LaButti K."/>
            <person name="Lagendijk E.L."/>
            <person name="Lapidus A."/>
            <person name="Levasseur A."/>
            <person name="Lindquist E."/>
            <person name="Lipzen A."/>
            <person name="Logrieco A.F."/>
            <person name="MacCabe A."/>
            <person name="Maekelae M.R."/>
            <person name="Malavazi I."/>
            <person name="Melin P."/>
            <person name="Meyer V."/>
            <person name="Mielnichuk N."/>
            <person name="Miskei M."/>
            <person name="Molnar A.P."/>
            <person name="Mule G."/>
            <person name="Ngan C.Y."/>
            <person name="Orejas M."/>
            <person name="Orosz E."/>
            <person name="Ouedraogo J.P."/>
            <person name="Overkamp K.M."/>
            <person name="Park H.-S."/>
            <person name="Perrone G."/>
            <person name="Piumi F."/>
            <person name="Punt P.J."/>
            <person name="Ram A.F."/>
            <person name="Ramon A."/>
            <person name="Rauscher S."/>
            <person name="Record E."/>
            <person name="Riano-Pachon D.M."/>
            <person name="Robert V."/>
            <person name="Roehrig J."/>
            <person name="Ruller R."/>
            <person name="Salamov A."/>
            <person name="Salih N.S."/>
            <person name="Samson R.A."/>
            <person name="Sandor E."/>
            <person name="Sanguinetti M."/>
            <person name="Schuetze T."/>
            <person name="Sepcic K."/>
            <person name="Shelest E."/>
            <person name="Sherlock G."/>
            <person name="Sophianopoulou V."/>
            <person name="Squina F.M."/>
            <person name="Sun H."/>
            <person name="Susca A."/>
            <person name="Todd R.B."/>
            <person name="Tsang A."/>
            <person name="Unkles S.E."/>
            <person name="van de Wiele N."/>
            <person name="van Rossen-Uffink D."/>
            <person name="Oliveira J.V."/>
            <person name="Vesth T.C."/>
            <person name="Visser J."/>
            <person name="Yu J.-H."/>
            <person name="Zhou M."/>
            <person name="Andersen M.R."/>
            <person name="Archer D.B."/>
            <person name="Baker S.E."/>
            <person name="Benoit I."/>
            <person name="Brakhage A.A."/>
            <person name="Braus G.H."/>
            <person name="Fischer R."/>
            <person name="Frisvad J.C."/>
            <person name="Goldman G.H."/>
            <person name="Houbraken J."/>
            <person name="Oakley B."/>
            <person name="Pocsi I."/>
            <person name="Scazzocchio C."/>
            <person name="Seiboth B."/>
            <person name="vanKuyk P.A."/>
            <person name="Wortman J."/>
            <person name="Dyer P.S."/>
            <person name="Grigoriev I.V."/>
        </authorList>
    </citation>
    <scope>NUCLEOTIDE SEQUENCE [LARGE SCALE GENOMIC DNA]</scope>
    <source>
        <strain evidence="3">DTO 134E9</strain>
    </source>
</reference>
<sequence>MPLNGSPPMHGDGGDPRRLSNAPSDSILAMIFILTASWDQKLGIFPWTNQSQKPAEHNVTFDFLLWSNRNIKNEPTRGRTIRSVLLAHRMMVYICAVRTSRTYRRALRLMVSKGPSPSSPRSDSAQLRSSQAPLAVADLSRSRAFAEDPQAQ</sequence>
<name>A0A1L9S3Z6_ASPWE</name>